<organism evidence="1 2">
    <name type="scientific">Paenibacillus vulneris</name>
    <dbReference type="NCBI Taxonomy" id="1133364"/>
    <lineage>
        <taxon>Bacteria</taxon>
        <taxon>Bacillati</taxon>
        <taxon>Bacillota</taxon>
        <taxon>Bacilli</taxon>
        <taxon>Bacillales</taxon>
        <taxon>Paenibacillaceae</taxon>
        <taxon>Paenibacillus</taxon>
    </lineage>
</organism>
<comment type="caution">
    <text evidence="1">The sequence shown here is derived from an EMBL/GenBank/DDBJ whole genome shotgun (WGS) entry which is preliminary data.</text>
</comment>
<dbReference type="Proteomes" id="UP001597180">
    <property type="component" value="Unassembled WGS sequence"/>
</dbReference>
<sequence>MYAINEAATYVEQSRSLHDSVKNAYAQLSEHLSQLDRTINEVMHEIEKREIHDVESGYAAAKMLRDLLRQRRVAKDQLLLMRPVFLMLERADITEMDKQFRRVLANSIRIRESLNY</sequence>
<dbReference type="EMBL" id="JBHTLU010000019">
    <property type="protein sequence ID" value="MFD1221987.1"/>
    <property type="molecule type" value="Genomic_DNA"/>
</dbReference>
<keyword evidence="2" id="KW-1185">Reference proteome</keyword>
<gene>
    <name evidence="1" type="ORF">ACFQ4B_17845</name>
</gene>
<evidence type="ECO:0000313" key="1">
    <source>
        <dbReference type="EMBL" id="MFD1221987.1"/>
    </source>
</evidence>
<accession>A0ABW3UNS8</accession>
<reference evidence="2" key="1">
    <citation type="journal article" date="2019" name="Int. J. Syst. Evol. Microbiol.">
        <title>The Global Catalogue of Microorganisms (GCM) 10K type strain sequencing project: providing services to taxonomists for standard genome sequencing and annotation.</title>
        <authorList>
            <consortium name="The Broad Institute Genomics Platform"/>
            <consortium name="The Broad Institute Genome Sequencing Center for Infectious Disease"/>
            <person name="Wu L."/>
            <person name="Ma J."/>
        </authorList>
    </citation>
    <scope>NUCLEOTIDE SEQUENCE [LARGE SCALE GENOMIC DNA]</scope>
    <source>
        <strain evidence="2">CCUG 53270</strain>
    </source>
</reference>
<name>A0ABW3UNS8_9BACL</name>
<proteinExistence type="predicted"/>
<evidence type="ECO:0000313" key="2">
    <source>
        <dbReference type="Proteomes" id="UP001597180"/>
    </source>
</evidence>
<dbReference type="RefSeq" id="WP_345586292.1">
    <property type="nucleotide sequence ID" value="NZ_BAABJG010000003.1"/>
</dbReference>
<protein>
    <submittedName>
        <fullName evidence="1">Uncharacterized protein</fullName>
    </submittedName>
</protein>